<keyword evidence="3" id="KW-1185">Reference proteome</keyword>
<accession>A0A9P4PZV6</accession>
<evidence type="ECO:0000259" key="1">
    <source>
        <dbReference type="Pfam" id="PF03184"/>
    </source>
</evidence>
<sequence>LLVLDSHSSHIIGRFIVFCREHNIELLILPPHTSYILQPLDISCFSPLKVEQRLGFNQIQTPLLINNLVNIDALDKSLLDLLPPEATELHIVNLVFLSRLDSLQLPKTPIKRYAKRVTRQLELRCSDVVIRKTYIKKLESALRDTKVRRNTKRVALEGKFIYTTNEVIEITQKAK</sequence>
<comment type="caution">
    <text evidence="2">The sequence shown here is derived from an EMBL/GenBank/DDBJ whole genome shotgun (WGS) entry which is preliminary data.</text>
</comment>
<dbReference type="Proteomes" id="UP000799441">
    <property type="component" value="Unassembled WGS sequence"/>
</dbReference>
<name>A0A9P4PZV6_9PEZI</name>
<protein>
    <recommendedName>
        <fullName evidence="1">DDE-1 domain-containing protein</fullName>
    </recommendedName>
</protein>
<evidence type="ECO:0000313" key="2">
    <source>
        <dbReference type="EMBL" id="KAF2715811.1"/>
    </source>
</evidence>
<dbReference type="OrthoDB" id="5425161at2759"/>
<feature type="domain" description="DDE-1" evidence="1">
    <location>
        <begin position="1"/>
        <end position="58"/>
    </location>
</feature>
<dbReference type="GO" id="GO:0003676">
    <property type="term" value="F:nucleic acid binding"/>
    <property type="evidence" value="ECO:0007669"/>
    <property type="project" value="InterPro"/>
</dbReference>
<feature type="non-terminal residue" evidence="2">
    <location>
        <position position="1"/>
    </location>
</feature>
<gene>
    <name evidence="2" type="ORF">K431DRAFT_194606</name>
</gene>
<feature type="non-terminal residue" evidence="2">
    <location>
        <position position="175"/>
    </location>
</feature>
<dbReference type="AlphaFoldDB" id="A0A9P4PZV6"/>
<dbReference type="InterPro" id="IPR004875">
    <property type="entry name" value="DDE_SF_endonuclease_dom"/>
</dbReference>
<reference evidence="2" key="1">
    <citation type="journal article" date="2020" name="Stud. Mycol.">
        <title>101 Dothideomycetes genomes: a test case for predicting lifestyles and emergence of pathogens.</title>
        <authorList>
            <person name="Haridas S."/>
            <person name="Albert R."/>
            <person name="Binder M."/>
            <person name="Bloem J."/>
            <person name="Labutti K."/>
            <person name="Salamov A."/>
            <person name="Andreopoulos B."/>
            <person name="Baker S."/>
            <person name="Barry K."/>
            <person name="Bills G."/>
            <person name="Bluhm B."/>
            <person name="Cannon C."/>
            <person name="Castanera R."/>
            <person name="Culley D."/>
            <person name="Daum C."/>
            <person name="Ezra D."/>
            <person name="Gonzalez J."/>
            <person name="Henrissat B."/>
            <person name="Kuo A."/>
            <person name="Liang C."/>
            <person name="Lipzen A."/>
            <person name="Lutzoni F."/>
            <person name="Magnuson J."/>
            <person name="Mondo S."/>
            <person name="Nolan M."/>
            <person name="Ohm R."/>
            <person name="Pangilinan J."/>
            <person name="Park H.-J."/>
            <person name="Ramirez L."/>
            <person name="Alfaro M."/>
            <person name="Sun H."/>
            <person name="Tritt A."/>
            <person name="Yoshinaga Y."/>
            <person name="Zwiers L.-H."/>
            <person name="Turgeon B."/>
            <person name="Goodwin S."/>
            <person name="Spatafora J."/>
            <person name="Crous P."/>
            <person name="Grigoriev I."/>
        </authorList>
    </citation>
    <scope>NUCLEOTIDE SEQUENCE</scope>
    <source>
        <strain evidence="2">CBS 116435</strain>
    </source>
</reference>
<dbReference type="EMBL" id="MU004165">
    <property type="protein sequence ID" value="KAF2715811.1"/>
    <property type="molecule type" value="Genomic_DNA"/>
</dbReference>
<proteinExistence type="predicted"/>
<dbReference type="Pfam" id="PF03184">
    <property type="entry name" value="DDE_1"/>
    <property type="match status" value="1"/>
</dbReference>
<evidence type="ECO:0000313" key="3">
    <source>
        <dbReference type="Proteomes" id="UP000799441"/>
    </source>
</evidence>
<organism evidence="2 3">
    <name type="scientific">Polychaeton citri CBS 116435</name>
    <dbReference type="NCBI Taxonomy" id="1314669"/>
    <lineage>
        <taxon>Eukaryota</taxon>
        <taxon>Fungi</taxon>
        <taxon>Dikarya</taxon>
        <taxon>Ascomycota</taxon>
        <taxon>Pezizomycotina</taxon>
        <taxon>Dothideomycetes</taxon>
        <taxon>Dothideomycetidae</taxon>
        <taxon>Capnodiales</taxon>
        <taxon>Capnodiaceae</taxon>
        <taxon>Polychaeton</taxon>
    </lineage>
</organism>